<evidence type="ECO:0000256" key="12">
    <source>
        <dbReference type="ARBA" id="ARBA00022695"/>
    </source>
</evidence>
<keyword evidence="14" id="KW-0443">Lipid metabolism</keyword>
<dbReference type="PANTHER" id="PTHR46382">
    <property type="entry name" value="PHOSPHATIDATE CYTIDYLYLTRANSFERASE"/>
    <property type="match status" value="1"/>
</dbReference>
<comment type="caution">
    <text evidence="20">The sequence shown here is derived from an EMBL/GenBank/DDBJ whole genome shotgun (WGS) entry which is preliminary data.</text>
</comment>
<keyword evidence="13 19" id="KW-1133">Transmembrane helix</keyword>
<keyword evidence="8" id="KW-1003">Cell membrane</keyword>
<gene>
    <name evidence="20" type="ORF">IAD51_01940</name>
</gene>
<evidence type="ECO:0000256" key="3">
    <source>
        <dbReference type="ARBA" id="ARBA00005119"/>
    </source>
</evidence>
<evidence type="ECO:0000256" key="1">
    <source>
        <dbReference type="ARBA" id="ARBA00001698"/>
    </source>
</evidence>
<dbReference type="EMBL" id="DVMN01000032">
    <property type="protein sequence ID" value="HIU20987.1"/>
    <property type="molecule type" value="Genomic_DNA"/>
</dbReference>
<evidence type="ECO:0000256" key="2">
    <source>
        <dbReference type="ARBA" id="ARBA00004651"/>
    </source>
</evidence>
<keyword evidence="16" id="KW-0594">Phospholipid biosynthesis</keyword>
<evidence type="ECO:0000256" key="14">
    <source>
        <dbReference type="ARBA" id="ARBA00023098"/>
    </source>
</evidence>
<keyword evidence="12 18" id="KW-0548">Nucleotidyltransferase</keyword>
<evidence type="ECO:0000256" key="18">
    <source>
        <dbReference type="RuleBase" id="RU003938"/>
    </source>
</evidence>
<feature type="transmembrane region" description="Helical" evidence="19">
    <location>
        <begin position="142"/>
        <end position="162"/>
    </location>
</feature>
<sequence length="292" mass="31857">MLKRTVTAVLLIALLIGLFALSYFVEHGNIFLDLFIWILLVGAVREMYFCMQHSGFKLFRLPLALFLITCYPVMYLMEHFLGQGFLGILIVFAVSALTALIVFTFADPERNTPKDLFATIFVTVYPGLLISLAWMLVQRYSAVYAIPFAIFLPVGADTFAYWFGSMIGGKKLCPSISPKKTVAGFVGGLLGGVLVSVIFFLIFEQFALLPAAGYVPFTDATWKSALVYIAIGLVGALAGQLGDLAASRIKRALGIKDFGTIFPGHGGIMDRFDSIMAGIVVLLVAFTIIYGV</sequence>
<evidence type="ECO:0000256" key="9">
    <source>
        <dbReference type="ARBA" id="ARBA00022516"/>
    </source>
</evidence>
<evidence type="ECO:0000256" key="13">
    <source>
        <dbReference type="ARBA" id="ARBA00022989"/>
    </source>
</evidence>
<feature type="transmembrane region" description="Helical" evidence="19">
    <location>
        <begin position="272"/>
        <end position="291"/>
    </location>
</feature>
<dbReference type="GO" id="GO:0016024">
    <property type="term" value="P:CDP-diacylglycerol biosynthetic process"/>
    <property type="evidence" value="ECO:0007669"/>
    <property type="project" value="TreeGrafter"/>
</dbReference>
<dbReference type="EC" id="2.7.7.41" evidence="6 18"/>
<evidence type="ECO:0000256" key="11">
    <source>
        <dbReference type="ARBA" id="ARBA00022692"/>
    </source>
</evidence>
<proteinExistence type="inferred from homology"/>
<evidence type="ECO:0000256" key="19">
    <source>
        <dbReference type="SAM" id="Phobius"/>
    </source>
</evidence>
<feature type="transmembrane region" description="Helical" evidence="19">
    <location>
        <begin position="83"/>
        <end position="104"/>
    </location>
</feature>
<reference evidence="20" key="1">
    <citation type="submission" date="2020-10" db="EMBL/GenBank/DDBJ databases">
        <authorList>
            <person name="Gilroy R."/>
        </authorList>
    </citation>
    <scope>NUCLEOTIDE SEQUENCE</scope>
    <source>
        <strain evidence="20">1063</strain>
    </source>
</reference>
<evidence type="ECO:0000256" key="5">
    <source>
        <dbReference type="ARBA" id="ARBA00010185"/>
    </source>
</evidence>
<dbReference type="PROSITE" id="PS01315">
    <property type="entry name" value="CDS"/>
    <property type="match status" value="1"/>
</dbReference>
<feature type="transmembrane region" description="Helical" evidence="19">
    <location>
        <begin position="58"/>
        <end position="77"/>
    </location>
</feature>
<evidence type="ECO:0000256" key="17">
    <source>
        <dbReference type="ARBA" id="ARBA00023264"/>
    </source>
</evidence>
<dbReference type="AlphaFoldDB" id="A0A9D1HRK7"/>
<dbReference type="GO" id="GO:0004605">
    <property type="term" value="F:phosphatidate cytidylyltransferase activity"/>
    <property type="evidence" value="ECO:0007669"/>
    <property type="project" value="UniProtKB-EC"/>
</dbReference>
<feature type="transmembrane region" description="Helical" evidence="19">
    <location>
        <begin position="116"/>
        <end position="136"/>
    </location>
</feature>
<comment type="catalytic activity">
    <reaction evidence="1 18">
        <text>a 1,2-diacyl-sn-glycero-3-phosphate + CTP + H(+) = a CDP-1,2-diacyl-sn-glycerol + diphosphate</text>
        <dbReference type="Rhea" id="RHEA:16229"/>
        <dbReference type="ChEBI" id="CHEBI:15378"/>
        <dbReference type="ChEBI" id="CHEBI:33019"/>
        <dbReference type="ChEBI" id="CHEBI:37563"/>
        <dbReference type="ChEBI" id="CHEBI:58332"/>
        <dbReference type="ChEBI" id="CHEBI:58608"/>
        <dbReference type="EC" id="2.7.7.41"/>
    </reaction>
</comment>
<dbReference type="GO" id="GO:0005886">
    <property type="term" value="C:plasma membrane"/>
    <property type="evidence" value="ECO:0007669"/>
    <property type="project" value="UniProtKB-SubCell"/>
</dbReference>
<dbReference type="Proteomes" id="UP000824088">
    <property type="component" value="Unassembled WGS sequence"/>
</dbReference>
<evidence type="ECO:0000256" key="15">
    <source>
        <dbReference type="ARBA" id="ARBA00023136"/>
    </source>
</evidence>
<dbReference type="InterPro" id="IPR000374">
    <property type="entry name" value="PC_trans"/>
</dbReference>
<keyword evidence="11 18" id="KW-0812">Transmembrane</keyword>
<keyword evidence="10 18" id="KW-0808">Transferase</keyword>
<evidence type="ECO:0000313" key="20">
    <source>
        <dbReference type="EMBL" id="HIU20987.1"/>
    </source>
</evidence>
<evidence type="ECO:0000256" key="10">
    <source>
        <dbReference type="ARBA" id="ARBA00022679"/>
    </source>
</evidence>
<name>A0A9D1HRK7_9FIRM</name>
<keyword evidence="17" id="KW-1208">Phospholipid metabolism</keyword>
<comment type="pathway">
    <text evidence="4">Lipid metabolism.</text>
</comment>
<comment type="pathway">
    <text evidence="3 18">Phospholipid metabolism; CDP-diacylglycerol biosynthesis; CDP-diacylglycerol from sn-glycerol 3-phosphate: step 3/3.</text>
</comment>
<comment type="similarity">
    <text evidence="5 18">Belongs to the CDS family.</text>
</comment>
<feature type="transmembrane region" description="Helical" evidence="19">
    <location>
        <begin position="182"/>
        <end position="203"/>
    </location>
</feature>
<evidence type="ECO:0000256" key="4">
    <source>
        <dbReference type="ARBA" id="ARBA00005189"/>
    </source>
</evidence>
<evidence type="ECO:0000256" key="16">
    <source>
        <dbReference type="ARBA" id="ARBA00023209"/>
    </source>
</evidence>
<accession>A0A9D1HRK7</accession>
<keyword evidence="15 19" id="KW-0472">Membrane</keyword>
<evidence type="ECO:0000313" key="21">
    <source>
        <dbReference type="Proteomes" id="UP000824088"/>
    </source>
</evidence>
<keyword evidence="9" id="KW-0444">Lipid biosynthesis</keyword>
<evidence type="ECO:0000256" key="7">
    <source>
        <dbReference type="ARBA" id="ARBA00019373"/>
    </source>
</evidence>
<evidence type="ECO:0000256" key="6">
    <source>
        <dbReference type="ARBA" id="ARBA00012487"/>
    </source>
</evidence>
<organism evidence="20 21">
    <name type="scientific">Candidatus Limadaptatus stercorigallinarum</name>
    <dbReference type="NCBI Taxonomy" id="2840845"/>
    <lineage>
        <taxon>Bacteria</taxon>
        <taxon>Bacillati</taxon>
        <taxon>Bacillota</taxon>
        <taxon>Clostridia</taxon>
        <taxon>Eubacteriales</taxon>
        <taxon>Candidatus Limadaptatus</taxon>
    </lineage>
</organism>
<reference evidence="20" key="2">
    <citation type="journal article" date="2021" name="PeerJ">
        <title>Extensive microbial diversity within the chicken gut microbiome revealed by metagenomics and culture.</title>
        <authorList>
            <person name="Gilroy R."/>
            <person name="Ravi A."/>
            <person name="Getino M."/>
            <person name="Pursley I."/>
            <person name="Horton D.L."/>
            <person name="Alikhan N.F."/>
            <person name="Baker D."/>
            <person name="Gharbi K."/>
            <person name="Hall N."/>
            <person name="Watson M."/>
            <person name="Adriaenssens E.M."/>
            <person name="Foster-Nyarko E."/>
            <person name="Jarju S."/>
            <person name="Secka A."/>
            <person name="Antonio M."/>
            <person name="Oren A."/>
            <person name="Chaudhuri R.R."/>
            <person name="La Ragione R."/>
            <person name="Hildebrand F."/>
            <person name="Pallen M.J."/>
        </authorList>
    </citation>
    <scope>NUCLEOTIDE SEQUENCE</scope>
    <source>
        <strain evidence="20">1063</strain>
    </source>
</reference>
<comment type="subcellular location">
    <subcellularLocation>
        <location evidence="2">Cell membrane</location>
        <topology evidence="2">Multi-pass membrane protein</topology>
    </subcellularLocation>
</comment>
<dbReference type="PANTHER" id="PTHR46382:SF1">
    <property type="entry name" value="PHOSPHATIDATE CYTIDYLYLTRANSFERASE"/>
    <property type="match status" value="1"/>
</dbReference>
<protein>
    <recommendedName>
        <fullName evidence="7 18">Phosphatidate cytidylyltransferase</fullName>
        <ecNumber evidence="6 18">2.7.7.41</ecNumber>
    </recommendedName>
</protein>
<feature type="transmembrane region" description="Helical" evidence="19">
    <location>
        <begin position="225"/>
        <end position="246"/>
    </location>
</feature>
<evidence type="ECO:0000256" key="8">
    <source>
        <dbReference type="ARBA" id="ARBA00022475"/>
    </source>
</evidence>
<dbReference type="Pfam" id="PF01148">
    <property type="entry name" value="CTP_transf_1"/>
    <property type="match status" value="1"/>
</dbReference>